<protein>
    <submittedName>
        <fullName evidence="2">Uncharacterized protein</fullName>
    </submittedName>
</protein>
<sequence>MLCCIHCLIFLRRCQPRLVGTGRRLGEIQATPSTSKDELLQDKSKDKMELAHNGRLPCEGCLGSRAQQKWSPLDDHRPPPTTTSSPLGPPVLFISIRGSKGVISSKVG</sequence>
<reference evidence="2" key="1">
    <citation type="journal article" date="2021" name="Nat. Commun.">
        <title>Genetic determinants of endophytism in the Arabidopsis root mycobiome.</title>
        <authorList>
            <person name="Mesny F."/>
            <person name="Miyauchi S."/>
            <person name="Thiergart T."/>
            <person name="Pickel B."/>
            <person name="Atanasova L."/>
            <person name="Karlsson M."/>
            <person name="Huettel B."/>
            <person name="Barry K.W."/>
            <person name="Haridas S."/>
            <person name="Chen C."/>
            <person name="Bauer D."/>
            <person name="Andreopoulos W."/>
            <person name="Pangilinan J."/>
            <person name="LaButti K."/>
            <person name="Riley R."/>
            <person name="Lipzen A."/>
            <person name="Clum A."/>
            <person name="Drula E."/>
            <person name="Henrissat B."/>
            <person name="Kohler A."/>
            <person name="Grigoriev I.V."/>
            <person name="Martin F.M."/>
            <person name="Hacquard S."/>
        </authorList>
    </citation>
    <scope>NUCLEOTIDE SEQUENCE</scope>
    <source>
        <strain evidence="2">MPI-CAGE-AT-0147</strain>
    </source>
</reference>
<dbReference type="Proteomes" id="UP000738349">
    <property type="component" value="Unassembled WGS sequence"/>
</dbReference>
<feature type="region of interest" description="Disordered" evidence="1">
    <location>
        <begin position="67"/>
        <end position="91"/>
    </location>
</feature>
<comment type="caution">
    <text evidence="2">The sequence shown here is derived from an EMBL/GenBank/DDBJ whole genome shotgun (WGS) entry which is preliminary data.</text>
</comment>
<gene>
    <name evidence="2" type="ORF">EDB81DRAFT_452595</name>
</gene>
<dbReference type="EMBL" id="JAGMUV010000006">
    <property type="protein sequence ID" value="KAH7153292.1"/>
    <property type="molecule type" value="Genomic_DNA"/>
</dbReference>
<dbReference type="AlphaFoldDB" id="A0A9P9F5N1"/>
<name>A0A9P9F5N1_9HYPO</name>
<accession>A0A9P9F5N1</accession>
<evidence type="ECO:0000256" key="1">
    <source>
        <dbReference type="SAM" id="MobiDB-lite"/>
    </source>
</evidence>
<keyword evidence="3" id="KW-1185">Reference proteome</keyword>
<proteinExistence type="predicted"/>
<evidence type="ECO:0000313" key="2">
    <source>
        <dbReference type="EMBL" id="KAH7153292.1"/>
    </source>
</evidence>
<evidence type="ECO:0000313" key="3">
    <source>
        <dbReference type="Proteomes" id="UP000738349"/>
    </source>
</evidence>
<organism evidence="2 3">
    <name type="scientific">Dactylonectria macrodidyma</name>
    <dbReference type="NCBI Taxonomy" id="307937"/>
    <lineage>
        <taxon>Eukaryota</taxon>
        <taxon>Fungi</taxon>
        <taxon>Dikarya</taxon>
        <taxon>Ascomycota</taxon>
        <taxon>Pezizomycotina</taxon>
        <taxon>Sordariomycetes</taxon>
        <taxon>Hypocreomycetidae</taxon>
        <taxon>Hypocreales</taxon>
        <taxon>Nectriaceae</taxon>
        <taxon>Dactylonectria</taxon>
    </lineage>
</organism>